<dbReference type="InterPro" id="IPR009695">
    <property type="entry name" value="Diacylglyc_glucosyltr_N"/>
</dbReference>
<dbReference type="EMBL" id="JAGSOH010000083">
    <property type="protein sequence ID" value="MBR7829361.1"/>
    <property type="molecule type" value="Genomic_DNA"/>
</dbReference>
<keyword evidence="3 6" id="KW-0808">Transferase</keyword>
<reference evidence="6" key="1">
    <citation type="submission" date="2021-04" db="EMBL/GenBank/DDBJ databases">
        <title>Genome based classification of Actinospica acidithermotolerans sp. nov., an actinobacterium isolated from an Indonesian hot spring.</title>
        <authorList>
            <person name="Kusuma A.B."/>
            <person name="Putra K.E."/>
            <person name="Nafisah S."/>
            <person name="Loh J."/>
            <person name="Nouioui I."/>
            <person name="Goodfellow M."/>
        </authorList>
    </citation>
    <scope>NUCLEOTIDE SEQUENCE</scope>
    <source>
        <strain evidence="6">MGRD01-02</strain>
    </source>
</reference>
<comment type="similarity">
    <text evidence="1">Belongs to the glycosyltransferase 28 family.</text>
</comment>
<dbReference type="InterPro" id="IPR050519">
    <property type="entry name" value="Glycosyltransf_28_UgtP"/>
</dbReference>
<sequence length="420" mass="45754">MAGGRIRRPARTAQAPHQGRAVVFSARVGAGHDAAANEISRRLAGAGLQVDRYDFLDQLPGAVGRMMCDSYHNMLVAAPWSYQMLYGALDRSRGLSLQVSFFSALSTRRMLDAIGTDARVVVSTYPLASQVLGRLRAHGRLHVPVVTYLTDYSVHRLWVAEGVDGHTAVHDVAAAQARALGAAQVVTVDPAVDPRFYPSTEASRARARAKFGLPAEGKLALLVGGSWGIGEFDQTVRDIKATGLAQCVVVCGQNDDLRKRLLEQGVEHVYGWVDDMPGLMHACDVLVQNAGGMTVYEARACRLPVVTYRTLPGHGETNAQALDEAGTAPWVRDAADLRVTLEKALRELPWQVVPDFAADPVAVILGMAPQQGAASIGRIPKQRDRRNRRWERRLRGVRFGTAGRDAGEQDEFDYETREVA</sequence>
<dbReference type="AlphaFoldDB" id="A0A941INB9"/>
<dbReference type="GO" id="GO:0016020">
    <property type="term" value="C:membrane"/>
    <property type="evidence" value="ECO:0007669"/>
    <property type="project" value="GOC"/>
</dbReference>
<evidence type="ECO:0000256" key="4">
    <source>
        <dbReference type="SAM" id="MobiDB-lite"/>
    </source>
</evidence>
<feature type="domain" description="Diacylglycerol glucosyltransferase N-terminal" evidence="5">
    <location>
        <begin position="32"/>
        <end position="181"/>
    </location>
</feature>
<dbReference type="GO" id="GO:0009247">
    <property type="term" value="P:glycolipid biosynthetic process"/>
    <property type="evidence" value="ECO:0007669"/>
    <property type="project" value="InterPro"/>
</dbReference>
<dbReference type="Gene3D" id="3.40.50.2000">
    <property type="entry name" value="Glycogen Phosphorylase B"/>
    <property type="match status" value="1"/>
</dbReference>
<dbReference type="PANTHER" id="PTHR43025">
    <property type="entry name" value="MONOGALACTOSYLDIACYLGLYCEROL SYNTHASE"/>
    <property type="match status" value="1"/>
</dbReference>
<dbReference type="RefSeq" id="WP_212520495.1">
    <property type="nucleotide sequence ID" value="NZ_JAGSOH010000083.1"/>
</dbReference>
<gene>
    <name evidence="6" type="ORF">KDK95_23850</name>
</gene>
<evidence type="ECO:0000256" key="3">
    <source>
        <dbReference type="ARBA" id="ARBA00022679"/>
    </source>
</evidence>
<evidence type="ECO:0000256" key="1">
    <source>
        <dbReference type="ARBA" id="ARBA00006962"/>
    </source>
</evidence>
<evidence type="ECO:0000256" key="2">
    <source>
        <dbReference type="ARBA" id="ARBA00022676"/>
    </source>
</evidence>
<keyword evidence="2 6" id="KW-0328">Glycosyltransferase</keyword>
<evidence type="ECO:0000313" key="6">
    <source>
        <dbReference type="EMBL" id="MBR7829361.1"/>
    </source>
</evidence>
<dbReference type="Pfam" id="PF13692">
    <property type="entry name" value="Glyco_trans_1_4"/>
    <property type="match status" value="1"/>
</dbReference>
<dbReference type="Pfam" id="PF06925">
    <property type="entry name" value="MGDG_synth"/>
    <property type="match status" value="1"/>
</dbReference>
<dbReference type="GO" id="GO:0016758">
    <property type="term" value="F:hexosyltransferase activity"/>
    <property type="evidence" value="ECO:0007669"/>
    <property type="project" value="InterPro"/>
</dbReference>
<evidence type="ECO:0000313" key="7">
    <source>
        <dbReference type="Proteomes" id="UP000676325"/>
    </source>
</evidence>
<proteinExistence type="inferred from homology"/>
<name>A0A941INB9_9ACTN</name>
<dbReference type="PANTHER" id="PTHR43025:SF3">
    <property type="entry name" value="MONOGALACTOSYLDIACYLGLYCEROL SYNTHASE 1, CHLOROPLASTIC"/>
    <property type="match status" value="1"/>
</dbReference>
<dbReference type="Proteomes" id="UP000676325">
    <property type="component" value="Unassembled WGS sequence"/>
</dbReference>
<evidence type="ECO:0000259" key="5">
    <source>
        <dbReference type="Pfam" id="PF06925"/>
    </source>
</evidence>
<comment type="caution">
    <text evidence="6">The sequence shown here is derived from an EMBL/GenBank/DDBJ whole genome shotgun (WGS) entry which is preliminary data.</text>
</comment>
<feature type="region of interest" description="Disordered" evidence="4">
    <location>
        <begin position="401"/>
        <end position="420"/>
    </location>
</feature>
<accession>A0A941INB9</accession>
<protein>
    <submittedName>
        <fullName evidence="6">Glycosyltransferase</fullName>
        <ecNumber evidence="6">2.4.-.-</ecNumber>
    </submittedName>
</protein>
<dbReference type="SUPFAM" id="SSF53756">
    <property type="entry name" value="UDP-Glycosyltransferase/glycogen phosphorylase"/>
    <property type="match status" value="1"/>
</dbReference>
<organism evidence="6 7">
    <name type="scientific">Actinospica acidithermotolerans</name>
    <dbReference type="NCBI Taxonomy" id="2828514"/>
    <lineage>
        <taxon>Bacteria</taxon>
        <taxon>Bacillati</taxon>
        <taxon>Actinomycetota</taxon>
        <taxon>Actinomycetes</taxon>
        <taxon>Catenulisporales</taxon>
        <taxon>Actinospicaceae</taxon>
        <taxon>Actinospica</taxon>
    </lineage>
</organism>
<dbReference type="EC" id="2.4.-.-" evidence="6"/>
<keyword evidence="7" id="KW-1185">Reference proteome</keyword>